<dbReference type="AlphaFoldDB" id="A0A075WIJ4"/>
<reference evidence="1 2" key="1">
    <citation type="submission" date="2013-07" db="EMBL/GenBank/DDBJ databases">
        <title>Genome of Archaeoglobus fulgidus.</title>
        <authorList>
            <person name="Fiebig A."/>
            <person name="Birkeland N.-K."/>
        </authorList>
    </citation>
    <scope>NUCLEOTIDE SEQUENCE [LARGE SCALE GENOMIC DNA]</scope>
    <source>
        <strain evidence="1 2">DSM 8774</strain>
    </source>
</reference>
<evidence type="ECO:0000313" key="2">
    <source>
        <dbReference type="Proteomes" id="UP000028501"/>
    </source>
</evidence>
<protein>
    <submittedName>
        <fullName evidence="1">Uncharacterized protein</fullName>
    </submittedName>
</protein>
<dbReference type="GeneID" id="24794133"/>
<organism evidence="1 2">
    <name type="scientific">Archaeoglobus fulgidus DSM 8774</name>
    <dbReference type="NCBI Taxonomy" id="1344584"/>
    <lineage>
        <taxon>Archaea</taxon>
        <taxon>Methanobacteriati</taxon>
        <taxon>Methanobacteriota</taxon>
        <taxon>Archaeoglobi</taxon>
        <taxon>Archaeoglobales</taxon>
        <taxon>Archaeoglobaceae</taxon>
        <taxon>Archaeoglobus</taxon>
    </lineage>
</organism>
<dbReference type="EMBL" id="CP006577">
    <property type="protein sequence ID" value="AIG97408.1"/>
    <property type="molecule type" value="Genomic_DNA"/>
</dbReference>
<dbReference type="Proteomes" id="UP000028501">
    <property type="component" value="Chromosome"/>
</dbReference>
<gene>
    <name evidence="1" type="ORF">AFULGI_00006070</name>
</gene>
<dbReference type="HOGENOM" id="CLU_989013_0_0_2"/>
<name>A0A075WIJ4_ARCFL</name>
<dbReference type="KEGG" id="afg:AFULGI_00006070"/>
<evidence type="ECO:0000313" key="1">
    <source>
        <dbReference type="EMBL" id="AIG97408.1"/>
    </source>
</evidence>
<accession>A0A075WIJ4</accession>
<dbReference type="RefSeq" id="WP_048095126.1">
    <property type="nucleotide sequence ID" value="NZ_CP006577.1"/>
</dbReference>
<sequence>MRSPKSKITKINRIATSNIAEVALNITGDSGFSKIGRIVIAGNYSRKFEDARKILEKVSECNFKAEYLITCGGFVEFPWVNRDFDRLLEEAQAWCERLLNGIGIENITDYLTIGIDSYSNRTNLRKPHVELVGLYDVKTDRWHWTGKSYPTHDQEKGLLRAELDTHFVRLRDRVMVLGCHDLTMFNRRAIANAGGWRKETIKRFLSKAREFKPEVVLQHPHFTDSERTWLVSWRNLERMLDSVRHYASAGVYYREGGEKSKLDEVLKVTKKGRVIDLVFRL</sequence>
<proteinExistence type="predicted"/>